<dbReference type="RefSeq" id="WP_043345949.1">
    <property type="nucleotide sequence ID" value="NZ_CP010536.1"/>
</dbReference>
<dbReference type="Pfam" id="PF05199">
    <property type="entry name" value="GMC_oxred_C"/>
    <property type="match status" value="1"/>
</dbReference>
<evidence type="ECO:0000259" key="5">
    <source>
        <dbReference type="PROSITE" id="PS00624"/>
    </source>
</evidence>
<evidence type="ECO:0000256" key="4">
    <source>
        <dbReference type="ARBA" id="ARBA00022827"/>
    </source>
</evidence>
<dbReference type="PIRSF" id="PIRSF000137">
    <property type="entry name" value="Alcohol_oxidase"/>
    <property type="match status" value="1"/>
</dbReference>
<accession>A0A0C4YEK4</accession>
<dbReference type="KEGG" id="cbw:RR42_m1831"/>
<proteinExistence type="inferred from homology"/>
<protein>
    <submittedName>
        <fullName evidence="6">Choline dehydrogenase</fullName>
        <ecNumber evidence="6">1.1.99.1</ecNumber>
    </submittedName>
</protein>
<dbReference type="PANTHER" id="PTHR11552:SF147">
    <property type="entry name" value="CHOLINE DEHYDROGENASE, MITOCHONDRIAL"/>
    <property type="match status" value="1"/>
</dbReference>
<dbReference type="STRING" id="68895.RR42_m1831"/>
<dbReference type="GO" id="GO:0008812">
    <property type="term" value="F:choline dehydrogenase activity"/>
    <property type="evidence" value="ECO:0007669"/>
    <property type="project" value="UniProtKB-EC"/>
</dbReference>
<dbReference type="Gene3D" id="3.30.560.10">
    <property type="entry name" value="Glucose Oxidase, domain 3"/>
    <property type="match status" value="1"/>
</dbReference>
<gene>
    <name evidence="6" type="ORF">RR42_m1831</name>
</gene>
<keyword evidence="3" id="KW-0285">Flavoprotein</keyword>
<evidence type="ECO:0000256" key="1">
    <source>
        <dbReference type="ARBA" id="ARBA00001974"/>
    </source>
</evidence>
<dbReference type="EC" id="1.1.99.1" evidence="6"/>
<name>A0A0C4YEK4_9BURK</name>
<dbReference type="Proteomes" id="UP000031843">
    <property type="component" value="Chromosome main"/>
</dbReference>
<dbReference type="AlphaFoldDB" id="A0A0C4YEK4"/>
<dbReference type="EMBL" id="CP010536">
    <property type="protein sequence ID" value="AJG19226.1"/>
    <property type="molecule type" value="Genomic_DNA"/>
</dbReference>
<dbReference type="Pfam" id="PF00732">
    <property type="entry name" value="GMC_oxred_N"/>
    <property type="match status" value="1"/>
</dbReference>
<evidence type="ECO:0000256" key="2">
    <source>
        <dbReference type="ARBA" id="ARBA00010790"/>
    </source>
</evidence>
<evidence type="ECO:0000313" key="7">
    <source>
        <dbReference type="Proteomes" id="UP000031843"/>
    </source>
</evidence>
<dbReference type="SUPFAM" id="SSF54373">
    <property type="entry name" value="FAD-linked reductases, C-terminal domain"/>
    <property type="match status" value="1"/>
</dbReference>
<dbReference type="PROSITE" id="PS00624">
    <property type="entry name" value="GMC_OXRED_2"/>
    <property type="match status" value="1"/>
</dbReference>
<evidence type="ECO:0000313" key="6">
    <source>
        <dbReference type="EMBL" id="AJG19226.1"/>
    </source>
</evidence>
<keyword evidence="7" id="KW-1185">Reference proteome</keyword>
<keyword evidence="6" id="KW-0560">Oxidoreductase</keyword>
<dbReference type="InterPro" id="IPR012132">
    <property type="entry name" value="GMC_OxRdtase"/>
</dbReference>
<comment type="cofactor">
    <cofactor evidence="1">
        <name>FAD</name>
        <dbReference type="ChEBI" id="CHEBI:57692"/>
    </cofactor>
</comment>
<evidence type="ECO:0000256" key="3">
    <source>
        <dbReference type="ARBA" id="ARBA00022630"/>
    </source>
</evidence>
<dbReference type="InterPro" id="IPR007867">
    <property type="entry name" value="GMC_OxRtase_C"/>
</dbReference>
<keyword evidence="4" id="KW-0274">FAD</keyword>
<dbReference type="Gene3D" id="3.50.50.60">
    <property type="entry name" value="FAD/NAD(P)-binding domain"/>
    <property type="match status" value="1"/>
</dbReference>
<comment type="similarity">
    <text evidence="2">Belongs to the GMC oxidoreductase family.</text>
</comment>
<dbReference type="PANTHER" id="PTHR11552">
    <property type="entry name" value="GLUCOSE-METHANOL-CHOLINE GMC OXIDOREDUCTASE"/>
    <property type="match status" value="1"/>
</dbReference>
<reference evidence="6 7" key="1">
    <citation type="journal article" date="2015" name="Genome Announc.">
        <title>Complete Genome Sequence of Cupriavidus basilensis 4G11, Isolated from the Oak Ridge Field Research Center Site.</title>
        <authorList>
            <person name="Ray J."/>
            <person name="Waters R.J."/>
            <person name="Skerker J.M."/>
            <person name="Kuehl J.V."/>
            <person name="Price M.N."/>
            <person name="Huang J."/>
            <person name="Chakraborty R."/>
            <person name="Arkin A.P."/>
            <person name="Deutschbauer A."/>
        </authorList>
    </citation>
    <scope>NUCLEOTIDE SEQUENCE [LARGE SCALE GENOMIC DNA]</scope>
    <source>
        <strain evidence="6">4G11</strain>
    </source>
</reference>
<dbReference type="SUPFAM" id="SSF51905">
    <property type="entry name" value="FAD/NAD(P)-binding domain"/>
    <property type="match status" value="1"/>
</dbReference>
<sequence length="624" mass="68296">MSAPDEQAWDYVIVGSGAGGGTLAARLAQAGMRVFLLEAGNDAGEPGTACMPEDYEVPAFHACASENPAMSWNFFVRHYADDAQQRRDPKYGGEGVLYPRAATLGGCTAHNAMIFLYPHDSDWDGIAELTGDHSWKATRMRRYAKTLEQCRHRPLWALARRLGFDPTAHGWDGWLSTERAFPLEALTDDALTRLILGSMEMAARSVPRRLHALLRFLRWQGDPNARIWARRCFEGVCYTPLSTRGHARHGARERVLEVATRLPSCLHVEMDALATRVLLDAHGTATGVEYLKGKRLYQAHVSPSTAPGVRHEVHARREVILAGGAFNTPQLLMLSGIGPAEHLRAHGIAVKVDLPGVGRNLQDRYEVGVVSRMAQPWRILDGARFQKDDPAYCSWRDRRQGVYTSNGVAIAVARRSRKSAPVPDVFCMALVAHFTGYFPGYSKLLAQSDDALTWAILKAHTRNRAGTVRLCSANPLEPPLINFHYFEEGGAGADEDLRAVIDAIRFVRKLAAPLAERGVIVQEQLPGAHLRSDEELGGYVRDNAWGHHASCSCAIGARAAGGVLGSDFSVHGTRGLRVVDASVFPRIPGFFLASAVYMIAEKAADVLLHEAKAAPRVAEKAAKV</sequence>
<feature type="domain" description="Glucose-methanol-choline oxidoreductase N-terminal" evidence="5">
    <location>
        <begin position="324"/>
        <end position="338"/>
    </location>
</feature>
<organism evidence="6 7">
    <name type="scientific">Cupriavidus basilensis</name>
    <dbReference type="NCBI Taxonomy" id="68895"/>
    <lineage>
        <taxon>Bacteria</taxon>
        <taxon>Pseudomonadati</taxon>
        <taxon>Pseudomonadota</taxon>
        <taxon>Betaproteobacteria</taxon>
        <taxon>Burkholderiales</taxon>
        <taxon>Burkholderiaceae</taxon>
        <taxon>Cupriavidus</taxon>
    </lineage>
</organism>
<dbReference type="InterPro" id="IPR036188">
    <property type="entry name" value="FAD/NAD-bd_sf"/>
</dbReference>
<dbReference type="GO" id="GO:0050660">
    <property type="term" value="F:flavin adenine dinucleotide binding"/>
    <property type="evidence" value="ECO:0007669"/>
    <property type="project" value="InterPro"/>
</dbReference>
<dbReference type="InterPro" id="IPR000172">
    <property type="entry name" value="GMC_OxRdtase_N"/>
</dbReference>